<feature type="region of interest" description="Disordered" evidence="1">
    <location>
        <begin position="154"/>
        <end position="204"/>
    </location>
</feature>
<reference evidence="5" key="1">
    <citation type="submission" date="2017-02" db="EMBL/GenBank/DDBJ databases">
        <authorList>
            <person name="Dridi B."/>
        </authorList>
    </citation>
    <scope>NUCLEOTIDE SEQUENCE [LARGE SCALE GENOMIC DNA]</scope>
    <source>
        <strain evidence="5">EB411</strain>
    </source>
</reference>
<evidence type="ECO:0000256" key="1">
    <source>
        <dbReference type="SAM" id="MobiDB-lite"/>
    </source>
</evidence>
<dbReference type="Proteomes" id="UP000196778">
    <property type="component" value="Unassembled WGS sequence"/>
</dbReference>
<dbReference type="Pfam" id="PF01381">
    <property type="entry name" value="HTH_3"/>
    <property type="match status" value="1"/>
</dbReference>
<dbReference type="SUPFAM" id="SSF47413">
    <property type="entry name" value="lambda repressor-like DNA-binding domains"/>
    <property type="match status" value="1"/>
</dbReference>
<dbReference type="RefSeq" id="WP_087137046.1">
    <property type="nucleotide sequence ID" value="NZ_FUKR01000039.1"/>
</dbReference>
<dbReference type="InterPro" id="IPR010982">
    <property type="entry name" value="Lambda_DNA-bd_dom_sf"/>
</dbReference>
<gene>
    <name evidence="4" type="ORF">FM119_07400</name>
</gene>
<dbReference type="Gene3D" id="1.10.260.40">
    <property type="entry name" value="lambda repressor-like DNA-binding domains"/>
    <property type="match status" value="1"/>
</dbReference>
<dbReference type="AlphaFoldDB" id="A0A1R4JGJ1"/>
<evidence type="ECO:0000313" key="4">
    <source>
        <dbReference type="EMBL" id="SJN31136.1"/>
    </source>
</evidence>
<protein>
    <recommendedName>
        <fullName evidence="3">HTH cro/C1-type domain-containing protein</fullName>
    </recommendedName>
</protein>
<dbReference type="GO" id="GO:0003677">
    <property type="term" value="F:DNA binding"/>
    <property type="evidence" value="ECO:0007669"/>
    <property type="project" value="InterPro"/>
</dbReference>
<name>A0A1R4JGJ1_9MICO</name>
<feature type="compositionally biased region" description="Polar residues" evidence="1">
    <location>
        <begin position="182"/>
        <end position="191"/>
    </location>
</feature>
<evidence type="ECO:0000313" key="5">
    <source>
        <dbReference type="Proteomes" id="UP000196778"/>
    </source>
</evidence>
<keyword evidence="5" id="KW-1185">Reference proteome</keyword>
<keyword evidence="2" id="KW-0472">Membrane</keyword>
<feature type="compositionally biased region" description="Low complexity" evidence="1">
    <location>
        <begin position="162"/>
        <end position="181"/>
    </location>
</feature>
<proteinExistence type="predicted"/>
<keyword evidence="2" id="KW-1133">Transmembrane helix</keyword>
<dbReference type="CDD" id="cd00093">
    <property type="entry name" value="HTH_XRE"/>
    <property type="match status" value="1"/>
</dbReference>
<feature type="domain" description="HTH cro/C1-type" evidence="3">
    <location>
        <begin position="6"/>
        <end position="59"/>
    </location>
</feature>
<sequence>MNETRIAELRRAKGWTQEQLAAASGVGIRTVQRVESGHDASMSTIGLLADALGVQVSELFVRVEHDRFEQAVDGLEARRRQQARRDAYTAGVNATFRGVGVLVVFVTAALVLTGVLNGMGWLIIPAYWGGGQLLLMAAVHLWIDPRLDRRFPLTVPSSTEHGGTAAPAAAPGGAPSAGTTARPSTESTSTDEPAAGDDANHGGR</sequence>
<organism evidence="4 5">
    <name type="scientific">Mycetocola reblochoni REB411</name>
    <dbReference type="NCBI Taxonomy" id="1255698"/>
    <lineage>
        <taxon>Bacteria</taxon>
        <taxon>Bacillati</taxon>
        <taxon>Actinomycetota</taxon>
        <taxon>Actinomycetes</taxon>
        <taxon>Micrococcales</taxon>
        <taxon>Microbacteriaceae</taxon>
        <taxon>Mycetocola</taxon>
    </lineage>
</organism>
<accession>A0A1R4JGJ1</accession>
<dbReference type="PROSITE" id="PS50943">
    <property type="entry name" value="HTH_CROC1"/>
    <property type="match status" value="1"/>
</dbReference>
<keyword evidence="2" id="KW-0812">Transmembrane</keyword>
<evidence type="ECO:0000259" key="3">
    <source>
        <dbReference type="PROSITE" id="PS50943"/>
    </source>
</evidence>
<dbReference type="EMBL" id="FUKR01000039">
    <property type="protein sequence ID" value="SJN31136.1"/>
    <property type="molecule type" value="Genomic_DNA"/>
</dbReference>
<dbReference type="SMART" id="SM00530">
    <property type="entry name" value="HTH_XRE"/>
    <property type="match status" value="1"/>
</dbReference>
<dbReference type="InterPro" id="IPR001387">
    <property type="entry name" value="Cro/C1-type_HTH"/>
</dbReference>
<evidence type="ECO:0000256" key="2">
    <source>
        <dbReference type="SAM" id="Phobius"/>
    </source>
</evidence>
<feature type="transmembrane region" description="Helical" evidence="2">
    <location>
        <begin position="122"/>
        <end position="143"/>
    </location>
</feature>
<dbReference type="OrthoDB" id="513181at2"/>
<feature type="transmembrane region" description="Helical" evidence="2">
    <location>
        <begin position="94"/>
        <end position="116"/>
    </location>
</feature>